<dbReference type="AlphaFoldDB" id="A0A835IV48"/>
<dbReference type="Proteomes" id="UP000631114">
    <property type="component" value="Unassembled WGS sequence"/>
</dbReference>
<evidence type="ECO:0000313" key="2">
    <source>
        <dbReference type="Proteomes" id="UP000631114"/>
    </source>
</evidence>
<proteinExistence type="predicted"/>
<name>A0A835IV48_9MAGN</name>
<organism evidence="1 2">
    <name type="scientific">Coptis chinensis</name>
    <dbReference type="NCBI Taxonomy" id="261450"/>
    <lineage>
        <taxon>Eukaryota</taxon>
        <taxon>Viridiplantae</taxon>
        <taxon>Streptophyta</taxon>
        <taxon>Embryophyta</taxon>
        <taxon>Tracheophyta</taxon>
        <taxon>Spermatophyta</taxon>
        <taxon>Magnoliopsida</taxon>
        <taxon>Ranunculales</taxon>
        <taxon>Ranunculaceae</taxon>
        <taxon>Coptidoideae</taxon>
        <taxon>Coptis</taxon>
    </lineage>
</organism>
<evidence type="ECO:0000313" key="1">
    <source>
        <dbReference type="EMBL" id="KAF9624676.1"/>
    </source>
</evidence>
<dbReference type="OrthoDB" id="10591451at2759"/>
<protein>
    <submittedName>
        <fullName evidence="1">Uncharacterized protein</fullName>
    </submittedName>
</protein>
<reference evidence="1 2" key="1">
    <citation type="submission" date="2020-10" db="EMBL/GenBank/DDBJ databases">
        <title>The Coptis chinensis genome and diversification of protoberbering-type alkaloids.</title>
        <authorList>
            <person name="Wang B."/>
            <person name="Shu S."/>
            <person name="Song C."/>
            <person name="Liu Y."/>
        </authorList>
    </citation>
    <scope>NUCLEOTIDE SEQUENCE [LARGE SCALE GENOMIC DNA]</scope>
    <source>
        <strain evidence="1">HL-2020</strain>
        <tissue evidence="1">Leaf</tissue>
    </source>
</reference>
<gene>
    <name evidence="1" type="ORF">IFM89_012947</name>
</gene>
<dbReference type="EMBL" id="JADFTS010000001">
    <property type="protein sequence ID" value="KAF9624676.1"/>
    <property type="molecule type" value="Genomic_DNA"/>
</dbReference>
<accession>A0A835IV48</accession>
<sequence>MLLPSAVIPEDIDLDVKHITLGVEESWLGPWKCLLLSEPLDSSCLDSVIRKMSFALKCKFDFYANESLLRVVLGGSRSVSEMEERNTHLLLRNGCLTKWGSCPGKKYDLSSTAYDHAETHSGKLLHQLILEAIDDIEAECTSREPIILDLDSDVQKEKKKKWDEKNQEAIAEAVKNLDQFDQVISINLF</sequence>
<keyword evidence="2" id="KW-1185">Reference proteome</keyword>
<comment type="caution">
    <text evidence="1">The sequence shown here is derived from an EMBL/GenBank/DDBJ whole genome shotgun (WGS) entry which is preliminary data.</text>
</comment>